<evidence type="ECO:0000313" key="6">
    <source>
        <dbReference type="EMBL" id="MDT0582289.1"/>
    </source>
</evidence>
<dbReference type="AlphaFoldDB" id="A0AAW8R0M4"/>
<dbReference type="PANTHER" id="PTHR36837">
    <property type="entry name" value="POLY(3-HYDROXYALKANOATE) POLYMERASE SUBUNIT PHAC"/>
    <property type="match status" value="1"/>
</dbReference>
<dbReference type="NCBIfam" id="TIGR01838">
    <property type="entry name" value="PHA_synth_I"/>
    <property type="match status" value="1"/>
</dbReference>
<protein>
    <submittedName>
        <fullName evidence="6">Class I poly(R)-hydroxyalkanoic acid synthase</fullName>
    </submittedName>
</protein>
<proteinExistence type="predicted"/>
<dbReference type="InterPro" id="IPR029058">
    <property type="entry name" value="AB_hydrolase_fold"/>
</dbReference>
<evidence type="ECO:0000256" key="4">
    <source>
        <dbReference type="ARBA" id="ARBA00023315"/>
    </source>
</evidence>
<keyword evidence="4" id="KW-0012">Acyltransferase</keyword>
<dbReference type="InterPro" id="IPR010941">
    <property type="entry name" value="PhaC_N"/>
</dbReference>
<comment type="caution">
    <text evidence="6">The sequence shown here is derived from an EMBL/GenBank/DDBJ whole genome shotgun (WGS) entry which is preliminary data.</text>
</comment>
<comment type="subcellular location">
    <subcellularLocation>
        <location evidence="1">Cytoplasm</location>
    </subcellularLocation>
</comment>
<sequence>MGTDEKEVLAYIEKYAAVFNTMAQEVLARSAQNAEGGSVDMQSLFDPQKLGALLNGDIKVDSNKLIQQQMHYMQKQAELWQEASKAMMGEALQTKVAEQSKDKRFAHGDWNENPVFHYIKESYLANSDLLSSMIDAIEFADEKAEKQAKFFTRQYVNSLSPTNFVLTNPEVCEEVLKSKGQNLVKGMQNFLEDLEKSPLEAFKMRQTDSSGFVLGENLANTPGKIVYQNELMQLIHYAPLHKQHHQTPMLITPPFINKYYVLDLDEKKSMVRGLLDAGYSVFMISWVNPEAELADNDFVDYMRKGPIAAIEQIKTITKQKKVNLTGFCVGGTLSAMTVAYLRGLKDESVNSLTFLTTLLDFSEPGEVANYFSEDMLPMIEQNADIKGVFDGRIIGMSFSLLRENSLFWSFFIDNYLKGKDPAPFDILHWNSDSTNIPAACFKQYLRTTYWENKLKDPGAIVIDGVSIDLGNIDVPCYFLSTIADHIVLWKGAYEGTKLVSGDSRFVLAGSGHLAGVINPTKGGKYPHWINEDLPESPDEWFEGATEHAGSWWPDWHSWLSPLSGKKLTAPIPGQHKDYPALMDAPGTYVMKRLGE</sequence>
<keyword evidence="7" id="KW-1185">Reference proteome</keyword>
<name>A0AAW8R0M4_9ALTE</name>
<evidence type="ECO:0000256" key="1">
    <source>
        <dbReference type="ARBA" id="ARBA00004496"/>
    </source>
</evidence>
<dbReference type="RefSeq" id="WP_311361056.1">
    <property type="nucleotide sequence ID" value="NZ_JAVRIE010000002.1"/>
</dbReference>
<dbReference type="SUPFAM" id="SSF53474">
    <property type="entry name" value="alpha/beta-Hydrolases"/>
    <property type="match status" value="1"/>
</dbReference>
<dbReference type="Gene3D" id="3.40.50.1820">
    <property type="entry name" value="alpha/beta hydrolase"/>
    <property type="match status" value="1"/>
</dbReference>
<dbReference type="Proteomes" id="UP001249020">
    <property type="component" value="Unassembled WGS sequence"/>
</dbReference>
<dbReference type="GO" id="GO:0016746">
    <property type="term" value="F:acyltransferase activity"/>
    <property type="evidence" value="ECO:0007669"/>
    <property type="project" value="UniProtKB-KW"/>
</dbReference>
<evidence type="ECO:0000313" key="7">
    <source>
        <dbReference type="Proteomes" id="UP001249020"/>
    </source>
</evidence>
<evidence type="ECO:0000259" key="5">
    <source>
        <dbReference type="Pfam" id="PF07167"/>
    </source>
</evidence>
<dbReference type="PANTHER" id="PTHR36837:SF5">
    <property type="entry name" value="POLY-3-HYDROXYBUTYRATE SYNTHASE"/>
    <property type="match status" value="1"/>
</dbReference>
<feature type="domain" description="Poly-beta-hydroxybutyrate polymerase N-terminal" evidence="5">
    <location>
        <begin position="101"/>
        <end position="272"/>
    </location>
</feature>
<dbReference type="InterPro" id="IPR051321">
    <property type="entry name" value="PHA/PHB_synthase"/>
</dbReference>
<organism evidence="6 7">
    <name type="scientific">Brumicola blandensis</name>
    <dbReference type="NCBI Taxonomy" id="3075611"/>
    <lineage>
        <taxon>Bacteria</taxon>
        <taxon>Pseudomonadati</taxon>
        <taxon>Pseudomonadota</taxon>
        <taxon>Gammaproteobacteria</taxon>
        <taxon>Alteromonadales</taxon>
        <taxon>Alteromonadaceae</taxon>
        <taxon>Brumicola</taxon>
    </lineage>
</organism>
<evidence type="ECO:0000256" key="2">
    <source>
        <dbReference type="ARBA" id="ARBA00022490"/>
    </source>
</evidence>
<keyword evidence="2" id="KW-0963">Cytoplasm</keyword>
<dbReference type="EMBL" id="JAVRIE010000002">
    <property type="protein sequence ID" value="MDT0582289.1"/>
    <property type="molecule type" value="Genomic_DNA"/>
</dbReference>
<dbReference type="InterPro" id="IPR010963">
    <property type="entry name" value="PHA_synth_I"/>
</dbReference>
<keyword evidence="3" id="KW-0808">Transferase</keyword>
<evidence type="ECO:0000256" key="3">
    <source>
        <dbReference type="ARBA" id="ARBA00022679"/>
    </source>
</evidence>
<gene>
    <name evidence="6" type="primary">phaC</name>
    <name evidence="6" type="ORF">RM544_07045</name>
</gene>
<dbReference type="GO" id="GO:0005737">
    <property type="term" value="C:cytoplasm"/>
    <property type="evidence" value="ECO:0007669"/>
    <property type="project" value="UniProtKB-SubCell"/>
</dbReference>
<dbReference type="Pfam" id="PF07167">
    <property type="entry name" value="PhaC_N"/>
    <property type="match status" value="1"/>
</dbReference>
<dbReference type="GO" id="GO:0042619">
    <property type="term" value="P:poly-hydroxybutyrate biosynthetic process"/>
    <property type="evidence" value="ECO:0007669"/>
    <property type="project" value="InterPro"/>
</dbReference>
<accession>A0AAW8R0M4</accession>
<reference evidence="6 7" key="1">
    <citation type="submission" date="2023-09" db="EMBL/GenBank/DDBJ databases">
        <authorList>
            <person name="Rey-Velasco X."/>
        </authorList>
    </citation>
    <scope>NUCLEOTIDE SEQUENCE [LARGE SCALE GENOMIC DNA]</scope>
    <source>
        <strain evidence="6 7">W409</strain>
    </source>
</reference>